<dbReference type="InterPro" id="IPR042177">
    <property type="entry name" value="Cell/Rod_1"/>
</dbReference>
<dbReference type="EMBL" id="JAGINT010000002">
    <property type="protein sequence ID" value="MBP2356357.1"/>
    <property type="molecule type" value="Genomic_DNA"/>
</dbReference>
<comment type="similarity">
    <text evidence="1 5">Belongs to the MreC family.</text>
</comment>
<evidence type="ECO:0000256" key="1">
    <source>
        <dbReference type="ARBA" id="ARBA00009369"/>
    </source>
</evidence>
<evidence type="ECO:0000313" key="10">
    <source>
        <dbReference type="Proteomes" id="UP000755585"/>
    </source>
</evidence>
<gene>
    <name evidence="9" type="ORF">JOF29_007467</name>
</gene>
<feature type="compositionally biased region" description="Low complexity" evidence="7">
    <location>
        <begin position="1"/>
        <end position="28"/>
    </location>
</feature>
<name>A0ABS4UXM2_9ACTN</name>
<dbReference type="NCBIfam" id="TIGR00219">
    <property type="entry name" value="mreC"/>
    <property type="match status" value="1"/>
</dbReference>
<dbReference type="PANTHER" id="PTHR34138">
    <property type="entry name" value="CELL SHAPE-DETERMINING PROTEIN MREC"/>
    <property type="match status" value="1"/>
</dbReference>
<evidence type="ECO:0000256" key="5">
    <source>
        <dbReference type="PIRNR" id="PIRNR038471"/>
    </source>
</evidence>
<dbReference type="Gene3D" id="2.40.10.350">
    <property type="entry name" value="Rod shape-determining protein MreC, domain 2"/>
    <property type="match status" value="1"/>
</dbReference>
<dbReference type="InterPro" id="IPR007221">
    <property type="entry name" value="MreC"/>
</dbReference>
<dbReference type="RefSeq" id="WP_209698885.1">
    <property type="nucleotide sequence ID" value="NZ_BAAAVU010000023.1"/>
</dbReference>
<comment type="function">
    <text evidence="5">Involved in formation and maintenance of cell shape.</text>
</comment>
<sequence length="329" mass="34467">MLKDLGSPSRSTSARSGTSARGAFRSAGETPLRSAGTPREVRRRRSVLALVILACFTLIVLDARRSAGSPLEPVREAAAAVFGPLESTATSARQPVDNLRERFAEMDRLKAENEKLKKANEDLTRQLDTSDYARSRAQELDQLLKIAPAYTMTPARVIGIGSAQTFSHTVTIDAGTADGVRTDMTVLNGTGLVGRVVRTTQGTATVLLIGDRNSTVGGRLNSTLALGFVSGRGDVAGTLDYKLVDPKARPKAGDRIVTWGSTGNAPYVPGVPIGVVTSVTPNAGALGTTATIKPSVDPTKIDTVGVVTGPPARPPRQQLTGSVNQGRGN</sequence>
<feature type="region of interest" description="Disordered" evidence="7">
    <location>
        <begin position="1"/>
        <end position="39"/>
    </location>
</feature>
<keyword evidence="10" id="KW-1185">Reference proteome</keyword>
<dbReference type="InterPro" id="IPR042175">
    <property type="entry name" value="Cell/Rod_MreC_2"/>
</dbReference>
<proteinExistence type="inferred from homology"/>
<evidence type="ECO:0000256" key="2">
    <source>
        <dbReference type="ARBA" id="ARBA00013855"/>
    </source>
</evidence>
<dbReference type="Gene3D" id="2.40.10.340">
    <property type="entry name" value="Rod shape-determining protein MreC, domain 1"/>
    <property type="match status" value="1"/>
</dbReference>
<accession>A0ABS4UXM2</accession>
<evidence type="ECO:0000313" key="9">
    <source>
        <dbReference type="EMBL" id="MBP2356357.1"/>
    </source>
</evidence>
<reference evidence="9 10" key="1">
    <citation type="submission" date="2021-03" db="EMBL/GenBank/DDBJ databases">
        <title>Sequencing the genomes of 1000 actinobacteria strains.</title>
        <authorList>
            <person name="Klenk H.-P."/>
        </authorList>
    </citation>
    <scope>NUCLEOTIDE SEQUENCE [LARGE SCALE GENOMIC DNA]</scope>
    <source>
        <strain evidence="9 10">DSM 18824</strain>
    </source>
</reference>
<dbReference type="Proteomes" id="UP000755585">
    <property type="component" value="Unassembled WGS sequence"/>
</dbReference>
<comment type="caution">
    <text evidence="9">The sequence shown here is derived from an EMBL/GenBank/DDBJ whole genome shotgun (WGS) entry which is preliminary data.</text>
</comment>
<evidence type="ECO:0000256" key="4">
    <source>
        <dbReference type="ARBA" id="ARBA00032089"/>
    </source>
</evidence>
<feature type="coiled-coil region" evidence="6">
    <location>
        <begin position="99"/>
        <end position="129"/>
    </location>
</feature>
<dbReference type="InterPro" id="IPR055342">
    <property type="entry name" value="MreC_beta-barrel_core"/>
</dbReference>
<evidence type="ECO:0000256" key="6">
    <source>
        <dbReference type="SAM" id="Coils"/>
    </source>
</evidence>
<evidence type="ECO:0000256" key="7">
    <source>
        <dbReference type="SAM" id="MobiDB-lite"/>
    </source>
</evidence>
<protein>
    <recommendedName>
        <fullName evidence="2 5">Cell shape-determining protein MreC</fullName>
    </recommendedName>
    <alternativeName>
        <fullName evidence="4 5">Cell shape protein MreC</fullName>
    </alternativeName>
</protein>
<keyword evidence="3 5" id="KW-0133">Cell shape</keyword>
<feature type="region of interest" description="Disordered" evidence="7">
    <location>
        <begin position="308"/>
        <end position="329"/>
    </location>
</feature>
<organism evidence="9 10">
    <name type="scientific">Kribbella aluminosa</name>
    <dbReference type="NCBI Taxonomy" id="416017"/>
    <lineage>
        <taxon>Bacteria</taxon>
        <taxon>Bacillati</taxon>
        <taxon>Actinomycetota</taxon>
        <taxon>Actinomycetes</taxon>
        <taxon>Propionibacteriales</taxon>
        <taxon>Kribbellaceae</taxon>
        <taxon>Kribbella</taxon>
    </lineage>
</organism>
<dbReference type="PIRSF" id="PIRSF038471">
    <property type="entry name" value="MreC"/>
    <property type="match status" value="1"/>
</dbReference>
<feature type="compositionally biased region" description="Polar residues" evidence="7">
    <location>
        <begin position="317"/>
        <end position="329"/>
    </location>
</feature>
<evidence type="ECO:0000256" key="3">
    <source>
        <dbReference type="ARBA" id="ARBA00022960"/>
    </source>
</evidence>
<dbReference type="Pfam" id="PF04085">
    <property type="entry name" value="MreC"/>
    <property type="match status" value="1"/>
</dbReference>
<feature type="domain" description="Rod shape-determining protein MreC beta-barrel core" evidence="8">
    <location>
        <begin position="162"/>
        <end position="307"/>
    </location>
</feature>
<keyword evidence="6" id="KW-0175">Coiled coil</keyword>
<evidence type="ECO:0000259" key="8">
    <source>
        <dbReference type="Pfam" id="PF04085"/>
    </source>
</evidence>
<dbReference type="PANTHER" id="PTHR34138:SF1">
    <property type="entry name" value="CELL SHAPE-DETERMINING PROTEIN MREC"/>
    <property type="match status" value="1"/>
</dbReference>